<dbReference type="RefSeq" id="WP_345712732.1">
    <property type="nucleotide sequence ID" value="NZ_BAABIL010000349.1"/>
</dbReference>
<dbReference type="PANTHER" id="PTHR33121:SF70">
    <property type="entry name" value="SIGNALING PROTEIN YKOW"/>
    <property type="match status" value="1"/>
</dbReference>
<dbReference type="CDD" id="cd01948">
    <property type="entry name" value="EAL"/>
    <property type="match status" value="1"/>
</dbReference>
<comment type="caution">
    <text evidence="4">The sequence shown here is derived from an EMBL/GenBank/DDBJ whole genome shotgun (WGS) entry which is preliminary data.</text>
</comment>
<dbReference type="PANTHER" id="PTHR33121">
    <property type="entry name" value="CYCLIC DI-GMP PHOSPHODIESTERASE PDEF"/>
    <property type="match status" value="1"/>
</dbReference>
<feature type="domain" description="EAL" evidence="2">
    <location>
        <begin position="505"/>
        <end position="758"/>
    </location>
</feature>
<feature type="transmembrane region" description="Helical" evidence="1">
    <location>
        <begin position="131"/>
        <end position="150"/>
    </location>
</feature>
<feature type="transmembrane region" description="Helical" evidence="1">
    <location>
        <begin position="101"/>
        <end position="119"/>
    </location>
</feature>
<feature type="transmembrane region" description="Helical" evidence="1">
    <location>
        <begin position="74"/>
        <end position="95"/>
    </location>
</feature>
<feature type="transmembrane region" description="Helical" evidence="1">
    <location>
        <begin position="45"/>
        <end position="62"/>
    </location>
</feature>
<accession>A0ABP9HZB4</accession>
<dbReference type="SMART" id="SM00052">
    <property type="entry name" value="EAL"/>
    <property type="match status" value="1"/>
</dbReference>
<dbReference type="InterPro" id="IPR050706">
    <property type="entry name" value="Cyclic-di-GMP_PDE-like"/>
</dbReference>
<evidence type="ECO:0008006" key="6">
    <source>
        <dbReference type="Google" id="ProtNLM"/>
    </source>
</evidence>
<dbReference type="SUPFAM" id="SSF55073">
    <property type="entry name" value="Nucleotide cyclase"/>
    <property type="match status" value="1"/>
</dbReference>
<keyword evidence="1" id="KW-0472">Membrane</keyword>
<dbReference type="PROSITE" id="PS50887">
    <property type="entry name" value="GGDEF"/>
    <property type="match status" value="1"/>
</dbReference>
<evidence type="ECO:0000313" key="4">
    <source>
        <dbReference type="EMBL" id="GAA4983105.1"/>
    </source>
</evidence>
<keyword evidence="1" id="KW-0812">Transmembrane</keyword>
<proteinExistence type="predicted"/>
<organism evidence="4 5">
    <name type="scientific">Kineococcus glutinatus</name>
    <dbReference type="NCBI Taxonomy" id="1070872"/>
    <lineage>
        <taxon>Bacteria</taxon>
        <taxon>Bacillati</taxon>
        <taxon>Actinomycetota</taxon>
        <taxon>Actinomycetes</taxon>
        <taxon>Kineosporiales</taxon>
        <taxon>Kineosporiaceae</taxon>
        <taxon>Kineococcus</taxon>
    </lineage>
</organism>
<evidence type="ECO:0000259" key="2">
    <source>
        <dbReference type="PROSITE" id="PS50883"/>
    </source>
</evidence>
<dbReference type="Proteomes" id="UP001501195">
    <property type="component" value="Unassembled WGS sequence"/>
</dbReference>
<dbReference type="SUPFAM" id="SSF141868">
    <property type="entry name" value="EAL domain-like"/>
    <property type="match status" value="1"/>
</dbReference>
<feature type="domain" description="GGDEF" evidence="3">
    <location>
        <begin position="352"/>
        <end position="496"/>
    </location>
</feature>
<dbReference type="InterPro" id="IPR001633">
    <property type="entry name" value="EAL_dom"/>
</dbReference>
<dbReference type="SMART" id="SM00267">
    <property type="entry name" value="GGDEF"/>
    <property type="match status" value="1"/>
</dbReference>
<gene>
    <name evidence="4" type="ORF">GCM10023225_23290</name>
</gene>
<dbReference type="Pfam" id="PF00563">
    <property type="entry name" value="EAL"/>
    <property type="match status" value="1"/>
</dbReference>
<dbReference type="InterPro" id="IPR035919">
    <property type="entry name" value="EAL_sf"/>
</dbReference>
<dbReference type="NCBIfam" id="TIGR00254">
    <property type="entry name" value="GGDEF"/>
    <property type="match status" value="1"/>
</dbReference>
<dbReference type="Gene3D" id="3.20.20.450">
    <property type="entry name" value="EAL domain"/>
    <property type="match status" value="1"/>
</dbReference>
<keyword evidence="5" id="KW-1185">Reference proteome</keyword>
<reference evidence="5" key="1">
    <citation type="journal article" date="2019" name="Int. J. Syst. Evol. Microbiol.">
        <title>The Global Catalogue of Microorganisms (GCM) 10K type strain sequencing project: providing services to taxonomists for standard genome sequencing and annotation.</title>
        <authorList>
            <consortium name="The Broad Institute Genomics Platform"/>
            <consortium name="The Broad Institute Genome Sequencing Center for Infectious Disease"/>
            <person name="Wu L."/>
            <person name="Ma J."/>
        </authorList>
    </citation>
    <scope>NUCLEOTIDE SEQUENCE [LARGE SCALE GENOMIC DNA]</scope>
    <source>
        <strain evidence="5">JCM 18126</strain>
    </source>
</reference>
<evidence type="ECO:0000313" key="5">
    <source>
        <dbReference type="Proteomes" id="UP001501195"/>
    </source>
</evidence>
<keyword evidence="1" id="KW-1133">Transmembrane helix</keyword>
<name>A0ABP9HZB4_9ACTN</name>
<feature type="transmembrane region" description="Helical" evidence="1">
    <location>
        <begin position="256"/>
        <end position="274"/>
    </location>
</feature>
<feature type="transmembrane region" description="Helical" evidence="1">
    <location>
        <begin position="217"/>
        <end position="235"/>
    </location>
</feature>
<dbReference type="PROSITE" id="PS50883">
    <property type="entry name" value="EAL"/>
    <property type="match status" value="1"/>
</dbReference>
<dbReference type="InterPro" id="IPR029787">
    <property type="entry name" value="Nucleotide_cyclase"/>
</dbReference>
<evidence type="ECO:0000259" key="3">
    <source>
        <dbReference type="PROSITE" id="PS50887"/>
    </source>
</evidence>
<dbReference type="InterPro" id="IPR043128">
    <property type="entry name" value="Rev_trsase/Diguanyl_cyclase"/>
</dbReference>
<evidence type="ECO:0000256" key="1">
    <source>
        <dbReference type="SAM" id="Phobius"/>
    </source>
</evidence>
<dbReference type="Pfam" id="PF00990">
    <property type="entry name" value="GGDEF"/>
    <property type="match status" value="1"/>
</dbReference>
<dbReference type="Gene3D" id="3.30.70.270">
    <property type="match status" value="1"/>
</dbReference>
<protein>
    <recommendedName>
        <fullName evidence="6">Diguanylate cyclase (GGDEF)-like protein</fullName>
    </recommendedName>
</protein>
<dbReference type="EMBL" id="BAABIL010000349">
    <property type="protein sequence ID" value="GAA4983105.1"/>
    <property type="molecule type" value="Genomic_DNA"/>
</dbReference>
<dbReference type="InterPro" id="IPR000160">
    <property type="entry name" value="GGDEF_dom"/>
</dbReference>
<sequence>MPVPPPQARHRARSRVLAVLLALAALAAVLVAALAGPDVLATPHPWFALTGLLSGAGLLAGSEHPRDVRAGYGTVGAAWGGGHLVATALLAAHPGAGSADLVATTAGMLAVFAVMQLTVRRTVARPAVLPLVLDASLLGATLALLSWHVLTTTGATGTTTLERLCAPLLVLCATHVAARGANAAVDDHRLRRPGTALALCGLAEIPALHAELTGSAGAGWLAIGLVAVGAAGSAIKGPTHLAPRTAAAVLAEHRRTTAALVALPLLLADLAWLVADPASADRFLLGLHALVLLLYAARHLETTRAYSAVADDLRAQALTDAGTGLGNRRALTADLAAGRRDLLAHPPAGPDPQRTVLLVEVDGVEHVHDVLGPTAADTVLAAVASSLTTLDPRATAYRTGDDEFALVLHGDVTDATALAPTVLDAVRSAPTRVPAARHYALDAVIGVAGTGGARGCGEDTSEDGPGEDLAAAIADADLALRGARTGGTGTVAVFDGAIADAHRRRLLLRERLTAALTAGSLEVHFQPVVDMSTGAVASFEALARWTDDVLGRVSPAEFVAVAEEANLVVALGQHVLTRAVRTAAAAGVFDAGAGLAVNVSVVQLHSPGFTDAVRAVLAECGAPAGLLTLEVTESVFLDTDSPAERVLAEIAALGVRIAIDDFGAGHSSFGYLGRLPAHVLKIDRSLTSTLTEDVDGQSIVSCIVDLATRLGMLVVVEGIETAEQADVCRFLGAQRGQGWLFEAAVPAERLAEQLDRTFATGAALR</sequence>